<comment type="caution">
    <text evidence="3">The sequence shown here is derived from an EMBL/GenBank/DDBJ whole genome shotgun (WGS) entry which is preliminary data.</text>
</comment>
<evidence type="ECO:0000256" key="2">
    <source>
        <dbReference type="ARBA" id="ARBA00022840"/>
    </source>
</evidence>
<organism evidence="3 4">
    <name type="scientific">Coilia grayii</name>
    <name type="common">Gray's grenadier anchovy</name>
    <dbReference type="NCBI Taxonomy" id="363190"/>
    <lineage>
        <taxon>Eukaryota</taxon>
        <taxon>Metazoa</taxon>
        <taxon>Chordata</taxon>
        <taxon>Craniata</taxon>
        <taxon>Vertebrata</taxon>
        <taxon>Euteleostomi</taxon>
        <taxon>Actinopterygii</taxon>
        <taxon>Neopterygii</taxon>
        <taxon>Teleostei</taxon>
        <taxon>Clupei</taxon>
        <taxon>Clupeiformes</taxon>
        <taxon>Clupeoidei</taxon>
        <taxon>Engraulidae</taxon>
        <taxon>Coilinae</taxon>
        <taxon>Coilia</taxon>
    </lineage>
</organism>
<dbReference type="EMBL" id="JBHFQA010000023">
    <property type="protein sequence ID" value="KAL2077909.1"/>
    <property type="molecule type" value="Genomic_DNA"/>
</dbReference>
<dbReference type="InterPro" id="IPR052648">
    <property type="entry name" value="Ser-tRNA(Sec)_kinase"/>
</dbReference>
<evidence type="ECO:0000256" key="1">
    <source>
        <dbReference type="ARBA" id="ARBA00022741"/>
    </source>
</evidence>
<sequence>MIVDQDETARWQVCLCLFCGLPAAGKTTLVQALSTYTALRGWKTLPLIYDELIPQEAFGEVSMDSVSHSLQTQTKWKHYRQDILSGLGQFLQDPLQEPSCQGRYQGVWSHLCMTLQKQHSPTVSPLPSPSQNKLLLLLDDNFYYQSMRYEVYQLARKYAIGFCQVYLQCPSELCVSRNNNRAVPLSEQVILDMVKRMEPPNPLKNSWEQNSLTLSSYEEFNNHDLQNLTNLISYAFDNPVSPLEDDNEKRETDRNSCAKSVLHQTDQACRRLVSQAMRTAKEKNASPETLQSLAKELNKSKTQVLQDLRNHIHSGLFISPVDSMDIKRAVDRTVVIFERELDTILRCLLSVK</sequence>
<name>A0ABD1ISD0_9TELE</name>
<dbReference type="Pfam" id="PF08433">
    <property type="entry name" value="KTI12"/>
    <property type="match status" value="1"/>
</dbReference>
<dbReference type="AlphaFoldDB" id="A0ABD1ISD0"/>
<evidence type="ECO:0000313" key="4">
    <source>
        <dbReference type="Proteomes" id="UP001591681"/>
    </source>
</evidence>
<evidence type="ECO:0008006" key="5">
    <source>
        <dbReference type="Google" id="ProtNLM"/>
    </source>
</evidence>
<dbReference type="PANTHER" id="PTHR20873">
    <property type="entry name" value="L-SERYL-TRNA(SEC) KINASE"/>
    <property type="match status" value="1"/>
</dbReference>
<dbReference type="Gene3D" id="3.40.50.300">
    <property type="entry name" value="P-loop containing nucleotide triphosphate hydrolases"/>
    <property type="match status" value="1"/>
</dbReference>
<dbReference type="SUPFAM" id="SSF52540">
    <property type="entry name" value="P-loop containing nucleoside triphosphate hydrolases"/>
    <property type="match status" value="1"/>
</dbReference>
<keyword evidence="4" id="KW-1185">Reference proteome</keyword>
<keyword evidence="2" id="KW-0067">ATP-binding</keyword>
<dbReference type="InterPro" id="IPR027417">
    <property type="entry name" value="P-loop_NTPase"/>
</dbReference>
<evidence type="ECO:0000313" key="3">
    <source>
        <dbReference type="EMBL" id="KAL2077909.1"/>
    </source>
</evidence>
<accession>A0ABD1ISD0</accession>
<proteinExistence type="predicted"/>
<gene>
    <name evidence="3" type="ORF">ACEWY4_025594</name>
</gene>
<protein>
    <recommendedName>
        <fullName evidence="5">L-seryl-tRNA(Sec) kinase</fullName>
    </recommendedName>
</protein>
<reference evidence="3 4" key="1">
    <citation type="submission" date="2024-09" db="EMBL/GenBank/DDBJ databases">
        <title>A chromosome-level genome assembly of Gray's grenadier anchovy, Coilia grayii.</title>
        <authorList>
            <person name="Fu Z."/>
        </authorList>
    </citation>
    <scope>NUCLEOTIDE SEQUENCE [LARGE SCALE GENOMIC DNA]</scope>
    <source>
        <strain evidence="3">G4</strain>
        <tissue evidence="3">Muscle</tissue>
    </source>
</reference>
<keyword evidence="1" id="KW-0547">Nucleotide-binding</keyword>
<dbReference type="InterPro" id="IPR013641">
    <property type="entry name" value="KTI12/PSTK"/>
</dbReference>
<dbReference type="PANTHER" id="PTHR20873:SF0">
    <property type="entry name" value="L-SERYL-TRNA(SEC) KINASE"/>
    <property type="match status" value="1"/>
</dbReference>
<dbReference type="GO" id="GO:0005524">
    <property type="term" value="F:ATP binding"/>
    <property type="evidence" value="ECO:0007669"/>
    <property type="project" value="UniProtKB-KW"/>
</dbReference>
<dbReference type="Proteomes" id="UP001591681">
    <property type="component" value="Unassembled WGS sequence"/>
</dbReference>